<comment type="caution">
    <text evidence="2">The sequence shown here is derived from an EMBL/GenBank/DDBJ whole genome shotgun (WGS) entry which is preliminary data.</text>
</comment>
<dbReference type="AlphaFoldDB" id="A0A8H6EDI0"/>
<sequence length="217" mass="25674">MSRQQKNQRKPREIGIYTLDTRDLDISKKTSTPEMNHILKTYGFYTGVYRHKNRRNFHYGKEEMMTGHDLKSMLEQVFRTGSPVPQSSETRQVILHLIKENTRLCLWAMLHFFQIPDRNSLLHNGGNDANLTLKALMMLTLESCKKLDWRAEQEEVKALMMLHAREELPGAKRRRKNEMNKEATIARKEAFRATRIYYWADNDEDEDSCLVFSFENE</sequence>
<name>A0A8H6EDI0_9HELO</name>
<gene>
    <name evidence="2" type="ORF">Bfra_007324</name>
</gene>
<keyword evidence="3" id="KW-1185">Reference proteome</keyword>
<organism evidence="2 3">
    <name type="scientific">Botrytis fragariae</name>
    <dbReference type="NCBI Taxonomy" id="1964551"/>
    <lineage>
        <taxon>Eukaryota</taxon>
        <taxon>Fungi</taxon>
        <taxon>Dikarya</taxon>
        <taxon>Ascomycota</taxon>
        <taxon>Pezizomycotina</taxon>
        <taxon>Leotiomycetes</taxon>
        <taxon>Helotiales</taxon>
        <taxon>Sclerotiniaceae</taxon>
        <taxon>Botrytis</taxon>
    </lineage>
</organism>
<dbReference type="PANTHER" id="PTHR28083">
    <property type="entry name" value="GOOD FOR FULL DBP5 ACTIVITY PROTEIN 2"/>
    <property type="match status" value="1"/>
</dbReference>
<dbReference type="InterPro" id="IPR048519">
    <property type="entry name" value="Gfd2/YDR514C-like_C"/>
</dbReference>
<dbReference type="OrthoDB" id="5953249at2759"/>
<dbReference type="EMBL" id="JABFCT010000026">
    <property type="protein sequence ID" value="KAF5868128.1"/>
    <property type="molecule type" value="Genomic_DNA"/>
</dbReference>
<protein>
    <recommendedName>
        <fullName evidence="1">Gfd2/YDR514C-like C-terminal domain-containing protein</fullName>
    </recommendedName>
</protein>
<dbReference type="InterPro" id="IPR040151">
    <property type="entry name" value="Gfd2/YDR514C-like"/>
</dbReference>
<proteinExistence type="predicted"/>
<evidence type="ECO:0000313" key="2">
    <source>
        <dbReference type="EMBL" id="KAF5868128.1"/>
    </source>
</evidence>
<dbReference type="RefSeq" id="XP_037187077.1">
    <property type="nucleotide sequence ID" value="XM_037337697.1"/>
</dbReference>
<evidence type="ECO:0000313" key="3">
    <source>
        <dbReference type="Proteomes" id="UP000531561"/>
    </source>
</evidence>
<feature type="domain" description="Gfd2/YDR514C-like C-terminal" evidence="1">
    <location>
        <begin position="6"/>
        <end position="95"/>
    </location>
</feature>
<dbReference type="PANTHER" id="PTHR28083:SF1">
    <property type="entry name" value="GOOD FOR FULL DBP5 ACTIVITY PROTEIN 2"/>
    <property type="match status" value="1"/>
</dbReference>
<accession>A0A8H6EDI0</accession>
<dbReference type="Proteomes" id="UP000531561">
    <property type="component" value="Unassembled WGS sequence"/>
</dbReference>
<dbReference type="GeneID" id="59261389"/>
<reference evidence="2 3" key="1">
    <citation type="journal article" date="2020" name="Phytopathology">
        <title>A high-quality genome resource of Botrytis fragariae, a new and rapidly spreading fungal pathogen causing strawberry gray mold in the U.S.A.</title>
        <authorList>
            <person name="Wu Y."/>
            <person name="Saski C.A."/>
            <person name="Schnabel G."/>
            <person name="Xiao S."/>
            <person name="Hu M."/>
        </authorList>
    </citation>
    <scope>NUCLEOTIDE SEQUENCE [LARGE SCALE GENOMIC DNA]</scope>
    <source>
        <strain evidence="2 3">BVB16</strain>
    </source>
</reference>
<dbReference type="Pfam" id="PF21762">
    <property type="entry name" value="DEDDh_C"/>
    <property type="match status" value="1"/>
</dbReference>
<evidence type="ECO:0000259" key="1">
    <source>
        <dbReference type="Pfam" id="PF21762"/>
    </source>
</evidence>